<protein>
    <recommendedName>
        <fullName evidence="3">Metabolism of cobalamin associated D</fullName>
    </recommendedName>
</protein>
<dbReference type="KEGG" id="eee:113588509"/>
<reference evidence="1 2" key="1">
    <citation type="submission" date="2020-05" db="EMBL/GenBank/DDBJ databases">
        <title>Electrophorus electricus (electric eel) genome, fEleEle1, primary haplotype.</title>
        <authorList>
            <person name="Myers G."/>
            <person name="Meyer A."/>
            <person name="Fedrigo O."/>
            <person name="Formenti G."/>
            <person name="Rhie A."/>
            <person name="Tracey A."/>
            <person name="Sims Y."/>
            <person name="Jarvis E.D."/>
        </authorList>
    </citation>
    <scope>NUCLEOTIDE SEQUENCE [LARGE SCALE GENOMIC DNA]</scope>
</reference>
<dbReference type="GO" id="GO:0005739">
    <property type="term" value="C:mitochondrion"/>
    <property type="evidence" value="ECO:0007669"/>
    <property type="project" value="TreeGrafter"/>
</dbReference>
<dbReference type="GeneTree" id="ENSGT00390000015050"/>
<evidence type="ECO:0008006" key="3">
    <source>
        <dbReference type="Google" id="ProtNLM"/>
    </source>
</evidence>
<dbReference type="Proteomes" id="UP000314983">
    <property type="component" value="Chromosome 21"/>
</dbReference>
<dbReference type="RefSeq" id="XP_026883512.2">
    <property type="nucleotide sequence ID" value="XM_027027711.2"/>
</dbReference>
<dbReference type="PANTHER" id="PTHR13192:SF2">
    <property type="entry name" value="METHYLMALONIC ACIDURIA (COBALAMIN DEFICIENCY) CBLD TYPE, WITH HOMOCYSTINURIA"/>
    <property type="match status" value="1"/>
</dbReference>
<dbReference type="Pfam" id="PF10229">
    <property type="entry name" value="MMADHC"/>
    <property type="match status" value="1"/>
</dbReference>
<organism evidence="1 2">
    <name type="scientific">Electrophorus electricus</name>
    <name type="common">Electric eel</name>
    <name type="synonym">Gymnotus electricus</name>
    <dbReference type="NCBI Taxonomy" id="8005"/>
    <lineage>
        <taxon>Eukaryota</taxon>
        <taxon>Metazoa</taxon>
        <taxon>Chordata</taxon>
        <taxon>Craniata</taxon>
        <taxon>Vertebrata</taxon>
        <taxon>Euteleostomi</taxon>
        <taxon>Actinopterygii</taxon>
        <taxon>Neopterygii</taxon>
        <taxon>Teleostei</taxon>
        <taxon>Ostariophysi</taxon>
        <taxon>Gymnotiformes</taxon>
        <taxon>Gymnotoidei</taxon>
        <taxon>Gymnotidae</taxon>
        <taxon>Electrophorus</taxon>
    </lineage>
</organism>
<gene>
    <name evidence="1" type="primary">mmadhca</name>
</gene>
<dbReference type="CTD" id="436726"/>
<accession>A0AAY5F6F0</accession>
<evidence type="ECO:0000313" key="1">
    <source>
        <dbReference type="Ensembl" id="ENSEEEP00000064469.1"/>
    </source>
</evidence>
<dbReference type="Ensembl" id="ENSEEET00000058775.1">
    <property type="protein sequence ID" value="ENSEEEP00000064469.1"/>
    <property type="gene ID" value="ENSEEEG00000020832.2"/>
</dbReference>
<dbReference type="InterPro" id="IPR019362">
    <property type="entry name" value="MMADHC"/>
</dbReference>
<dbReference type="PANTHER" id="PTHR13192">
    <property type="entry name" value="MY011 PROTEIN"/>
    <property type="match status" value="1"/>
</dbReference>
<reference evidence="1" key="2">
    <citation type="submission" date="2025-08" db="UniProtKB">
        <authorList>
            <consortium name="Ensembl"/>
        </authorList>
    </citation>
    <scope>IDENTIFICATION</scope>
</reference>
<dbReference type="GO" id="GO:0009235">
    <property type="term" value="P:cobalamin metabolic process"/>
    <property type="evidence" value="ECO:0007669"/>
    <property type="project" value="InterPro"/>
</dbReference>
<reference evidence="1" key="3">
    <citation type="submission" date="2025-09" db="UniProtKB">
        <authorList>
            <consortium name="Ensembl"/>
        </authorList>
    </citation>
    <scope>IDENTIFICATION</scope>
</reference>
<dbReference type="RefSeq" id="XP_026883516.2">
    <property type="nucleotide sequence ID" value="XM_027027715.2"/>
</dbReference>
<dbReference type="AlphaFoldDB" id="A0AAY5F6F0"/>
<name>A0AAY5F6F0_ELEEL</name>
<dbReference type="RefSeq" id="XP_026883513.2">
    <property type="nucleotide sequence ID" value="XM_027027712.2"/>
</dbReference>
<dbReference type="GeneID" id="113588509"/>
<proteinExistence type="predicted"/>
<sequence length="298" mass="32829">MASALCRRARQLSVGQAVAQRIVSAFRLSSTAGSSGSDEPYVAISSHDSVDSRTVWPDETMGPFGPQDKRFQLPGNVGFDCHLGGTGDQWVSLAHRVVPDILSTPSSSERHEFVLTQFVSEYQSKEVSVWTQSVCKAETYFAQCDVECSMHSCPELLKQELESFFPALPTNAITVVTVTQKKTATHTEQLDREQLLDKFVSGAKEMCFMLWRGGYWADFIDPSSGKAFFGAPLHESILQPEHSHPSGFHIEDLASCRVIRHVLKDTPVFVGTLLTNAPSTSIVMERLTGQSADPEEVD</sequence>
<evidence type="ECO:0000313" key="2">
    <source>
        <dbReference type="Proteomes" id="UP000314983"/>
    </source>
</evidence>
<keyword evidence="2" id="KW-1185">Reference proteome</keyword>